<keyword evidence="4" id="KW-0732">Signal</keyword>
<gene>
    <name evidence="6" type="ORF">J2S43_004244</name>
</gene>
<proteinExistence type="inferred from homology"/>
<keyword evidence="2 3" id="KW-0326">Glycosidase</keyword>
<dbReference type="InterPro" id="IPR017853">
    <property type="entry name" value="GH"/>
</dbReference>
<reference evidence="6 7" key="1">
    <citation type="submission" date="2023-07" db="EMBL/GenBank/DDBJ databases">
        <title>Sequencing the genomes of 1000 actinobacteria strains.</title>
        <authorList>
            <person name="Klenk H.-P."/>
        </authorList>
    </citation>
    <scope>NUCLEOTIDE SEQUENCE [LARGE SCALE GENOMIC DNA]</scope>
    <source>
        <strain evidence="6 7">DSM 44710</strain>
    </source>
</reference>
<dbReference type="Gene3D" id="3.20.20.80">
    <property type="entry name" value="Glycosidases"/>
    <property type="match status" value="1"/>
</dbReference>
<dbReference type="SUPFAM" id="SSF51445">
    <property type="entry name" value="(Trans)glycosidases"/>
    <property type="match status" value="1"/>
</dbReference>
<keyword evidence="1 3" id="KW-0378">Hydrolase</keyword>
<evidence type="ECO:0000313" key="6">
    <source>
        <dbReference type="EMBL" id="MDP9795732.1"/>
    </source>
</evidence>
<keyword evidence="7" id="KW-1185">Reference proteome</keyword>
<feature type="signal peptide" evidence="4">
    <location>
        <begin position="1"/>
        <end position="22"/>
    </location>
</feature>
<dbReference type="Proteomes" id="UP001240984">
    <property type="component" value="Unassembled WGS sequence"/>
</dbReference>
<name>A0ABT9MWA9_9ACTN</name>
<evidence type="ECO:0000259" key="5">
    <source>
        <dbReference type="PROSITE" id="PS51764"/>
    </source>
</evidence>
<protein>
    <recommendedName>
        <fullName evidence="5">GH26 domain-containing protein</fullName>
    </recommendedName>
</protein>
<evidence type="ECO:0000313" key="7">
    <source>
        <dbReference type="Proteomes" id="UP001240984"/>
    </source>
</evidence>
<evidence type="ECO:0000256" key="4">
    <source>
        <dbReference type="SAM" id="SignalP"/>
    </source>
</evidence>
<organism evidence="6 7">
    <name type="scientific">Catenuloplanes nepalensis</name>
    <dbReference type="NCBI Taxonomy" id="587533"/>
    <lineage>
        <taxon>Bacteria</taxon>
        <taxon>Bacillati</taxon>
        <taxon>Actinomycetota</taxon>
        <taxon>Actinomycetes</taxon>
        <taxon>Micromonosporales</taxon>
        <taxon>Micromonosporaceae</taxon>
        <taxon>Catenuloplanes</taxon>
    </lineage>
</organism>
<comment type="similarity">
    <text evidence="3">Belongs to the glycosyl hydrolase 26 family.</text>
</comment>
<dbReference type="InterPro" id="IPR022790">
    <property type="entry name" value="GH26_dom"/>
</dbReference>
<feature type="active site" description="Nucleophile" evidence="3">
    <location>
        <position position="385"/>
    </location>
</feature>
<accession>A0ABT9MWA9</accession>
<dbReference type="PROSITE" id="PS51764">
    <property type="entry name" value="GH26"/>
    <property type="match status" value="1"/>
</dbReference>
<evidence type="ECO:0000256" key="2">
    <source>
        <dbReference type="ARBA" id="ARBA00023295"/>
    </source>
</evidence>
<feature type="domain" description="GH26" evidence="5">
    <location>
        <begin position="121"/>
        <end position="439"/>
    </location>
</feature>
<feature type="chain" id="PRO_5045802813" description="GH26 domain-containing protein" evidence="4">
    <location>
        <begin position="23"/>
        <end position="464"/>
    </location>
</feature>
<dbReference type="RefSeq" id="WP_306831772.1">
    <property type="nucleotide sequence ID" value="NZ_JAUSRA010000001.1"/>
</dbReference>
<feature type="active site" description="Proton donor" evidence="3">
    <location>
        <position position="277"/>
    </location>
</feature>
<evidence type="ECO:0000256" key="3">
    <source>
        <dbReference type="PROSITE-ProRule" id="PRU01100"/>
    </source>
</evidence>
<dbReference type="Gene3D" id="2.60.120.260">
    <property type="entry name" value="Galactose-binding domain-like"/>
    <property type="match status" value="1"/>
</dbReference>
<evidence type="ECO:0000256" key="1">
    <source>
        <dbReference type="ARBA" id="ARBA00022801"/>
    </source>
</evidence>
<sequence>MRARTMLAGLAAVVMAVGGAVAASPASAAPTTTLIEDTAQGTGIGQVAFSSGWGACSGNCGVASDNSFRWTSTPGATATIRFTGSQITLYGMKEPWANIATVAIDGGAATDVDFYAATATTETVDVYNSPALAQGTHTLVLTMTSRRNPASGGGSAITFDSAVVTGDDTPENRSGLPWSDGGYFSHSGTEAEEFQQWRGRPVDNIVAFTDRRNWYAQLNTWWAGTVPSTFEPETDDFILSVPLWTDDNDNGTDDQWRQLATSIADVDPDGYVRLGWEMNCCFSHARDVASWRAQYSRAVDLIRGAAPGLKIVFNPNEGVSNNNTIADPRTLFVDGKADVIAIDSYDWWEPFTSDANANNHFTKTYGWNFWYDFARSKGLPFALAEFGVISQNTSANHSGGDNPKFFTYVYDWLSAKEAANPGSIEFVSYFNDSEVDGWKSNLYPTTPNPNSGVRYKQVLDAAAQ</sequence>
<comment type="caution">
    <text evidence="6">The sequence shown here is derived from an EMBL/GenBank/DDBJ whole genome shotgun (WGS) entry which is preliminary data.</text>
</comment>
<dbReference type="EMBL" id="JAUSRA010000001">
    <property type="protein sequence ID" value="MDP9795732.1"/>
    <property type="molecule type" value="Genomic_DNA"/>
</dbReference>